<evidence type="ECO:0000256" key="5">
    <source>
        <dbReference type="ARBA" id="ARBA00023146"/>
    </source>
</evidence>
<keyword evidence="3" id="KW-0067">ATP-binding</keyword>
<keyword evidence="1 8" id="KW-0436">Ligase</keyword>
<feature type="domain" description="Zinc finger FPG/IleRS-type" evidence="6">
    <location>
        <begin position="146"/>
        <end position="172"/>
    </location>
</feature>
<dbReference type="Gene3D" id="1.10.730.20">
    <property type="match status" value="1"/>
</dbReference>
<evidence type="ECO:0000256" key="1">
    <source>
        <dbReference type="ARBA" id="ARBA00022598"/>
    </source>
</evidence>
<dbReference type="InterPro" id="IPR010663">
    <property type="entry name" value="Znf_FPG/IleRS"/>
</dbReference>
<dbReference type="InterPro" id="IPR009080">
    <property type="entry name" value="tRNAsynth_Ia_anticodon-bd"/>
</dbReference>
<evidence type="ECO:0000259" key="6">
    <source>
        <dbReference type="Pfam" id="PF06827"/>
    </source>
</evidence>
<organism evidence="8">
    <name type="scientific">bioreactor metagenome</name>
    <dbReference type="NCBI Taxonomy" id="1076179"/>
    <lineage>
        <taxon>unclassified sequences</taxon>
        <taxon>metagenomes</taxon>
        <taxon>ecological metagenomes</taxon>
    </lineage>
</organism>
<keyword evidence="5" id="KW-0030">Aminoacyl-tRNA synthetase</keyword>
<keyword evidence="2" id="KW-0547">Nucleotide-binding</keyword>
<evidence type="ECO:0000256" key="4">
    <source>
        <dbReference type="ARBA" id="ARBA00022917"/>
    </source>
</evidence>
<evidence type="ECO:0000259" key="7">
    <source>
        <dbReference type="Pfam" id="PF08264"/>
    </source>
</evidence>
<dbReference type="GO" id="GO:0005829">
    <property type="term" value="C:cytosol"/>
    <property type="evidence" value="ECO:0007669"/>
    <property type="project" value="TreeGrafter"/>
</dbReference>
<dbReference type="Pfam" id="PF06827">
    <property type="entry name" value="zf-FPG_IleRS"/>
    <property type="match status" value="1"/>
</dbReference>
<accession>A0A644Y9S2</accession>
<reference evidence="8" key="1">
    <citation type="submission" date="2019-08" db="EMBL/GenBank/DDBJ databases">
        <authorList>
            <person name="Kucharzyk K."/>
            <person name="Murdoch R.W."/>
            <person name="Higgins S."/>
            <person name="Loffler F."/>
        </authorList>
    </citation>
    <scope>NUCLEOTIDE SEQUENCE</scope>
</reference>
<gene>
    <name evidence="8" type="primary">ileS_21</name>
    <name evidence="8" type="ORF">SDC9_71786</name>
</gene>
<dbReference type="SUPFAM" id="SSF47323">
    <property type="entry name" value="Anticodon-binding domain of a subclass of class I aminoacyl-tRNA synthetases"/>
    <property type="match status" value="1"/>
</dbReference>
<dbReference type="AlphaFoldDB" id="A0A644Y9S2"/>
<proteinExistence type="predicted"/>
<name>A0A644Y9S2_9ZZZZ</name>
<dbReference type="PANTHER" id="PTHR42765:SF1">
    <property type="entry name" value="ISOLEUCINE--TRNA LIGASE, MITOCHONDRIAL"/>
    <property type="match status" value="1"/>
</dbReference>
<keyword evidence="4" id="KW-0648">Protein biosynthesis</keyword>
<dbReference type="GO" id="GO:0005524">
    <property type="term" value="F:ATP binding"/>
    <property type="evidence" value="ECO:0007669"/>
    <property type="project" value="UniProtKB-KW"/>
</dbReference>
<dbReference type="InterPro" id="IPR013155">
    <property type="entry name" value="M/V/L/I-tRNA-synth_anticd-bd"/>
</dbReference>
<dbReference type="Pfam" id="PF08264">
    <property type="entry name" value="Anticodon_1"/>
    <property type="match status" value="1"/>
</dbReference>
<evidence type="ECO:0000313" key="8">
    <source>
        <dbReference type="EMBL" id="MPM25295.1"/>
    </source>
</evidence>
<sequence length="178" mass="18910">MYRILDGMTRMLAPILAFTGEEIWEAMPHDSGADTGNVLYNDMPAYDEAAALSPGQAAKWDKLIALRADVNRALEQARNEKLIGKSLEANVTLYITDPSLLEASRGVNLAELCIVSSADVVNGEGKGFAGAAEGLTVSVSPAGAPKCVRCWMHSNHVGESENHPELCPRCAAVVGEQG</sequence>
<protein>
    <submittedName>
        <fullName evidence="8">Isoleucine--tRNA ligase</fullName>
        <ecNumber evidence="8">6.1.1.5</ecNumber>
    </submittedName>
</protein>
<dbReference type="InterPro" id="IPR050081">
    <property type="entry name" value="Ile-tRNA_ligase"/>
</dbReference>
<dbReference type="EMBL" id="VSSQ01004464">
    <property type="protein sequence ID" value="MPM25295.1"/>
    <property type="molecule type" value="Genomic_DNA"/>
</dbReference>
<dbReference type="GO" id="GO:0004822">
    <property type="term" value="F:isoleucine-tRNA ligase activity"/>
    <property type="evidence" value="ECO:0007669"/>
    <property type="project" value="UniProtKB-EC"/>
</dbReference>
<dbReference type="GO" id="GO:0006428">
    <property type="term" value="P:isoleucyl-tRNA aminoacylation"/>
    <property type="evidence" value="ECO:0007669"/>
    <property type="project" value="TreeGrafter"/>
</dbReference>
<dbReference type="PANTHER" id="PTHR42765">
    <property type="entry name" value="SOLEUCYL-TRNA SYNTHETASE"/>
    <property type="match status" value="1"/>
</dbReference>
<feature type="domain" description="Methionyl/Valyl/Leucyl/Isoleucyl-tRNA synthetase anticodon-binding" evidence="7">
    <location>
        <begin position="1"/>
        <end position="92"/>
    </location>
</feature>
<evidence type="ECO:0000256" key="3">
    <source>
        <dbReference type="ARBA" id="ARBA00022840"/>
    </source>
</evidence>
<dbReference type="EC" id="6.1.1.5" evidence="8"/>
<evidence type="ECO:0000256" key="2">
    <source>
        <dbReference type="ARBA" id="ARBA00022741"/>
    </source>
</evidence>
<comment type="caution">
    <text evidence="8">The sequence shown here is derived from an EMBL/GenBank/DDBJ whole genome shotgun (WGS) entry which is preliminary data.</text>
</comment>